<keyword evidence="1" id="KW-0732">Signal</keyword>
<accession>K9G516</accession>
<dbReference type="InParanoid" id="K9G516"/>
<sequence>MTTHTAPRGLCLLVCVHWAWAKTRRISGQGHPHVKPALKVFVAEYCLYPVLALEARCF</sequence>
<proteinExistence type="predicted"/>
<gene>
    <name evidence="2" type="ORF">PDIG_23770</name>
</gene>
<dbReference type="EMBL" id="AKCT01000108">
    <property type="protein sequence ID" value="EKV16022.1"/>
    <property type="molecule type" value="Genomic_DNA"/>
</dbReference>
<name>K9G516_PEND2</name>
<dbReference type="HOGENOM" id="CLU_2979813_0_0_1"/>
<organism evidence="2 3">
    <name type="scientific">Penicillium digitatum (strain PHI26 / CECT 20796)</name>
    <name type="common">Green mold</name>
    <dbReference type="NCBI Taxonomy" id="1170229"/>
    <lineage>
        <taxon>Eukaryota</taxon>
        <taxon>Fungi</taxon>
        <taxon>Dikarya</taxon>
        <taxon>Ascomycota</taxon>
        <taxon>Pezizomycotina</taxon>
        <taxon>Eurotiomycetes</taxon>
        <taxon>Eurotiomycetidae</taxon>
        <taxon>Eurotiales</taxon>
        <taxon>Aspergillaceae</taxon>
        <taxon>Penicillium</taxon>
    </lineage>
</organism>
<comment type="caution">
    <text evidence="2">The sequence shown here is derived from an EMBL/GenBank/DDBJ whole genome shotgun (WGS) entry which is preliminary data.</text>
</comment>
<protein>
    <recommendedName>
        <fullName evidence="4">Secreted protein</fullName>
    </recommendedName>
</protein>
<evidence type="ECO:0000313" key="3">
    <source>
        <dbReference type="Proteomes" id="UP000009882"/>
    </source>
</evidence>
<evidence type="ECO:0000313" key="2">
    <source>
        <dbReference type="EMBL" id="EKV16022.1"/>
    </source>
</evidence>
<evidence type="ECO:0000256" key="1">
    <source>
        <dbReference type="SAM" id="SignalP"/>
    </source>
</evidence>
<feature type="chain" id="PRO_5003930582" description="Secreted protein" evidence="1">
    <location>
        <begin position="22"/>
        <end position="58"/>
    </location>
</feature>
<feature type="signal peptide" evidence="1">
    <location>
        <begin position="1"/>
        <end position="21"/>
    </location>
</feature>
<keyword evidence="3" id="KW-1185">Reference proteome</keyword>
<dbReference type="AlphaFoldDB" id="K9G516"/>
<dbReference type="Proteomes" id="UP000009882">
    <property type="component" value="Unassembled WGS sequence"/>
</dbReference>
<evidence type="ECO:0008006" key="4">
    <source>
        <dbReference type="Google" id="ProtNLM"/>
    </source>
</evidence>
<reference evidence="3" key="1">
    <citation type="journal article" date="2012" name="BMC Genomics">
        <title>Genome sequence of the necrotrophic fungus Penicillium digitatum, the main postharvest pathogen of citrus.</title>
        <authorList>
            <person name="Marcet-Houben M."/>
            <person name="Ballester A.-R."/>
            <person name="de la Fuente B."/>
            <person name="Harries E."/>
            <person name="Marcos J.F."/>
            <person name="Gonzalez-Candelas L."/>
            <person name="Gabaldon T."/>
        </authorList>
    </citation>
    <scope>NUCLEOTIDE SEQUENCE [LARGE SCALE GENOMIC DNA]</scope>
    <source>
        <strain evidence="3">PHI26 / CECT 20796</strain>
    </source>
</reference>